<dbReference type="RefSeq" id="XP_044662027.1">
    <property type="nucleotide sequence ID" value="XM_044806092.1"/>
</dbReference>
<evidence type="ECO:0000313" key="3">
    <source>
        <dbReference type="Proteomes" id="UP000825890"/>
    </source>
</evidence>
<gene>
    <name evidence="2" type="ORF">CKM354_001062900</name>
</gene>
<feature type="compositionally biased region" description="Acidic residues" evidence="1">
    <location>
        <begin position="745"/>
        <end position="760"/>
    </location>
</feature>
<keyword evidence="3" id="KW-1185">Reference proteome</keyword>
<name>A0A9P3CVL9_9PEZI</name>
<dbReference type="OrthoDB" id="4966at2759"/>
<dbReference type="GeneID" id="68296204"/>
<feature type="compositionally biased region" description="Polar residues" evidence="1">
    <location>
        <begin position="113"/>
        <end position="143"/>
    </location>
</feature>
<protein>
    <submittedName>
        <fullName evidence="2">Uncharacterized protein</fullName>
    </submittedName>
</protein>
<accession>A0A9P3CVL9</accession>
<feature type="compositionally biased region" description="Basic and acidic residues" evidence="1">
    <location>
        <begin position="730"/>
        <end position="743"/>
    </location>
</feature>
<comment type="caution">
    <text evidence="2">The sequence shown here is derived from an EMBL/GenBank/DDBJ whole genome shotgun (WGS) entry which is preliminary data.</text>
</comment>
<evidence type="ECO:0000313" key="2">
    <source>
        <dbReference type="EMBL" id="GIZ47540.1"/>
    </source>
</evidence>
<dbReference type="Proteomes" id="UP000825890">
    <property type="component" value="Unassembled WGS sequence"/>
</dbReference>
<feature type="compositionally biased region" description="Polar residues" evidence="1">
    <location>
        <begin position="151"/>
        <end position="174"/>
    </location>
</feature>
<proteinExistence type="predicted"/>
<feature type="compositionally biased region" description="Acidic residues" evidence="1">
    <location>
        <begin position="768"/>
        <end position="777"/>
    </location>
</feature>
<sequence length="793" mass="88024">MRQWASGRCTTSPDPSSLPLGAVGRTTRDLTEPSTDQENLARRPSARPKPKLMLSPKTSENPEIDTTADTETTMIHQPATRDDDTTLGASAAVAAAPNPAPPCPPAVKEAPSEATTATTVQRSESSQPRTPTMSQNTSSSNPTLAVPSHHSIPSTEPNTTRIGEPPKTSTSPIQSIPERPSDSPILKHSTTSLALMTTKPRAAPVMPFKEGGSAAGVRPSPGTVSASRMTDSYPAAGLRVPLQKRRRSEELQGQLIRQERAPPPQKRSRPASTVTIEYDENGVPRLKHTQTQVQREAILTPVSPAHSPNTPLTASQHISPAVQALVAATAGPASLAIGSPTTSAALKARRENFSLFGAFVDDSSLIITLVSYLDIPSLISWYAIDKKFHWYYNKNYTAFILASVRTWSPGAELIFPWRHYAELCIKDPIKRQKAKSDHLGPDIAQMNLFSRDVPSLRWLQMVVWREGVVKDIFIQLATRALRVPPKTRDAMKRLWFIMDLPLNTHRISCIQSKRYISPCHLKLATVFFLKLDMFFTDPGYHLFPVNHPSQTVFPNRWANGMPLGSALKEILLAENSLTPLWRVLRGWAPDGAGHGRPIEEIDILKLWMRHKYRGPNTATGQLSNNFDKSKPILGLRLEKFVQTGYQPYFPPKDGGPFRPIPLMTIDLLVMSEAMRRKINPQEKVLEMINYGFSNNGRRARVYTEEQIMRQERAVWNPKEVRIIRRNVERERKAEEARQKKLLELQEAEEGSEEESEDGSEDGSKDGSEDGTDAETDTAPDANEQHGEATSTTD</sequence>
<dbReference type="AlphaFoldDB" id="A0A9P3CVL9"/>
<reference evidence="2 3" key="1">
    <citation type="submission" date="2021-01" db="EMBL/GenBank/DDBJ databases">
        <title>Cercospora kikuchii MAFF 305040 whole genome shotgun sequence.</title>
        <authorList>
            <person name="Kashiwa T."/>
            <person name="Suzuki T."/>
        </authorList>
    </citation>
    <scope>NUCLEOTIDE SEQUENCE [LARGE SCALE GENOMIC DNA]</scope>
    <source>
        <strain evidence="2 3">MAFF 305040</strain>
    </source>
</reference>
<organism evidence="2 3">
    <name type="scientific">Cercospora kikuchii</name>
    <dbReference type="NCBI Taxonomy" id="84275"/>
    <lineage>
        <taxon>Eukaryota</taxon>
        <taxon>Fungi</taxon>
        <taxon>Dikarya</taxon>
        <taxon>Ascomycota</taxon>
        <taxon>Pezizomycotina</taxon>
        <taxon>Dothideomycetes</taxon>
        <taxon>Dothideomycetidae</taxon>
        <taxon>Mycosphaerellales</taxon>
        <taxon>Mycosphaerellaceae</taxon>
        <taxon>Cercospora</taxon>
    </lineage>
</organism>
<feature type="region of interest" description="Disordered" evidence="1">
    <location>
        <begin position="730"/>
        <end position="793"/>
    </location>
</feature>
<evidence type="ECO:0000256" key="1">
    <source>
        <dbReference type="SAM" id="MobiDB-lite"/>
    </source>
</evidence>
<dbReference type="EMBL" id="BOLY01000007">
    <property type="protein sequence ID" value="GIZ47540.1"/>
    <property type="molecule type" value="Genomic_DNA"/>
</dbReference>
<feature type="region of interest" description="Disordered" evidence="1">
    <location>
        <begin position="1"/>
        <end position="275"/>
    </location>
</feature>